<keyword evidence="5" id="KW-0472">Membrane</keyword>
<reference evidence="6 7" key="1">
    <citation type="submission" date="2020-04" db="EMBL/GenBank/DDBJ databases">
        <authorList>
            <person name="Alioto T."/>
            <person name="Alioto T."/>
            <person name="Gomez Garrido J."/>
        </authorList>
    </citation>
    <scope>NUCLEOTIDE SEQUENCE [LARGE SCALE GENOMIC DNA]</scope>
</reference>
<evidence type="ECO:0000256" key="4">
    <source>
        <dbReference type="ARBA" id="ARBA00022989"/>
    </source>
</evidence>
<sequence length="347" mass="40045">MTTDKFNGMQCAVFRDPAEAEGMWVDMDSQKSVKIRDMLRRKKLTVGLSFAFDLFGHKIREVKLSNSGEISHPTLDQVWVVTPLTITETTDRPGWIKYFDNGSTLTVQWSFEKDTIRHEKHTDWAKDLIFQATIHSSGRIDFIYKKIPLGNLQSFQAKFPFVEDSLGVKYYFKIPDNYRPSLFTLGFQIRVNETEITEDTVVIFEPLPLCTNFHTCSSCVNGRNETLLPCRWCSEIGSCSSKADFLQTFWHYRDCDLQEVSDPPLCPDYKTVPDQAIPEHSDTKQEGSEEYSTQTWIINTLEIISVSIIFSIVFYILNSRFGFLAALRNRFEQNDAQVQLNLMEEIS</sequence>
<keyword evidence="2 5" id="KW-0812">Transmembrane</keyword>
<dbReference type="GO" id="GO:0016020">
    <property type="term" value="C:membrane"/>
    <property type="evidence" value="ECO:0007669"/>
    <property type="project" value="UniProtKB-SubCell"/>
</dbReference>
<evidence type="ECO:0008006" key="8">
    <source>
        <dbReference type="Google" id="ProtNLM"/>
    </source>
</evidence>
<keyword evidence="3" id="KW-0732">Signal</keyword>
<name>A0A8S1DZW4_9INSE</name>
<evidence type="ECO:0000256" key="2">
    <source>
        <dbReference type="ARBA" id="ARBA00022692"/>
    </source>
</evidence>
<dbReference type="InterPro" id="IPR031152">
    <property type="entry name" value="PLXDC"/>
</dbReference>
<keyword evidence="7" id="KW-1185">Reference proteome</keyword>
<proteinExistence type="predicted"/>
<dbReference type="OrthoDB" id="6285106at2759"/>
<comment type="subcellular location">
    <subcellularLocation>
        <location evidence="1">Membrane</location>
        <topology evidence="1">Single-pass type I membrane protein</topology>
    </subcellularLocation>
</comment>
<evidence type="ECO:0000256" key="3">
    <source>
        <dbReference type="ARBA" id="ARBA00022729"/>
    </source>
</evidence>
<organism evidence="6 7">
    <name type="scientific">Cloeon dipterum</name>
    <dbReference type="NCBI Taxonomy" id="197152"/>
    <lineage>
        <taxon>Eukaryota</taxon>
        <taxon>Metazoa</taxon>
        <taxon>Ecdysozoa</taxon>
        <taxon>Arthropoda</taxon>
        <taxon>Hexapoda</taxon>
        <taxon>Insecta</taxon>
        <taxon>Pterygota</taxon>
        <taxon>Palaeoptera</taxon>
        <taxon>Ephemeroptera</taxon>
        <taxon>Pisciforma</taxon>
        <taxon>Baetidae</taxon>
        <taxon>Cloeon</taxon>
    </lineage>
</organism>
<evidence type="ECO:0000256" key="5">
    <source>
        <dbReference type="SAM" id="Phobius"/>
    </source>
</evidence>
<dbReference type="PANTHER" id="PTHR13055">
    <property type="entry name" value="TUMOR ENDOTHELIAL MARKER 7 RELATED"/>
    <property type="match status" value="1"/>
</dbReference>
<dbReference type="EMBL" id="CADEPI010000465">
    <property type="protein sequence ID" value="CAB3386240.1"/>
    <property type="molecule type" value="Genomic_DNA"/>
</dbReference>
<dbReference type="AlphaFoldDB" id="A0A8S1DZW4"/>
<comment type="caution">
    <text evidence="6">The sequence shown here is derived from an EMBL/GenBank/DDBJ whole genome shotgun (WGS) entry which is preliminary data.</text>
</comment>
<evidence type="ECO:0000313" key="7">
    <source>
        <dbReference type="Proteomes" id="UP000494165"/>
    </source>
</evidence>
<evidence type="ECO:0000256" key="1">
    <source>
        <dbReference type="ARBA" id="ARBA00004479"/>
    </source>
</evidence>
<gene>
    <name evidence="6" type="ORF">CLODIP_2_CD02838</name>
</gene>
<protein>
    <recommendedName>
        <fullName evidence="8">PSI domain-containing protein</fullName>
    </recommendedName>
</protein>
<accession>A0A8S1DZW4</accession>
<dbReference type="Proteomes" id="UP000494165">
    <property type="component" value="Unassembled WGS sequence"/>
</dbReference>
<keyword evidence="4 5" id="KW-1133">Transmembrane helix</keyword>
<feature type="transmembrane region" description="Helical" evidence="5">
    <location>
        <begin position="296"/>
        <end position="317"/>
    </location>
</feature>
<evidence type="ECO:0000313" key="6">
    <source>
        <dbReference type="EMBL" id="CAB3386240.1"/>
    </source>
</evidence>
<dbReference type="PANTHER" id="PTHR13055:SF12">
    <property type="entry name" value="LD40707P"/>
    <property type="match status" value="1"/>
</dbReference>